<evidence type="ECO:0000313" key="3">
    <source>
        <dbReference type="Proteomes" id="UP000030652"/>
    </source>
</evidence>
<proteinExistence type="predicted"/>
<dbReference type="Pfam" id="PF13116">
    <property type="entry name" value="YhdP"/>
    <property type="match status" value="1"/>
</dbReference>
<dbReference type="AlphaFoldDB" id="A0A0B0ECQ2"/>
<dbReference type="GO" id="GO:0005886">
    <property type="term" value="C:plasma membrane"/>
    <property type="evidence" value="ECO:0007669"/>
    <property type="project" value="TreeGrafter"/>
</dbReference>
<organism evidence="2 3">
    <name type="scientific">Candidatus Scalindua brodae</name>
    <dbReference type="NCBI Taxonomy" id="237368"/>
    <lineage>
        <taxon>Bacteria</taxon>
        <taxon>Pseudomonadati</taxon>
        <taxon>Planctomycetota</taxon>
        <taxon>Candidatus Brocadiia</taxon>
        <taxon>Candidatus Brocadiales</taxon>
        <taxon>Candidatus Scalinduaceae</taxon>
        <taxon>Candidatus Scalindua</taxon>
    </lineage>
</organism>
<dbReference type="PANTHER" id="PTHR30441">
    <property type="entry name" value="DUF748 DOMAIN-CONTAINING PROTEIN"/>
    <property type="match status" value="1"/>
</dbReference>
<accession>A0A0B0ECQ2</accession>
<dbReference type="PANTHER" id="PTHR30441:SF4">
    <property type="entry name" value="PROTEIN ASMA"/>
    <property type="match status" value="1"/>
</dbReference>
<dbReference type="eggNOG" id="COG3164">
    <property type="taxonomic scope" value="Bacteria"/>
</dbReference>
<feature type="domain" description="YhdP central" evidence="1">
    <location>
        <begin position="9"/>
        <end position="243"/>
    </location>
</feature>
<sequence length="288" mass="31515">MGTSRKGSLRLDAESFTFDQYTWEPVQAKISFDPDCISIDVIDANVCGISCPGVLEITPQDISLDFQLQSRNQELGTMIQCFGDKKDFITGELGLEAQVMARGASKELVKSLNGNFEGTAKNGKISRFGLLAKIFAFLNLTETFRGKLPGITKEGFPYKSMTLNGEIQNGLFVINEYVLDAPSMGVTSHGTVDIFAKELDLEVLVSPFKTVDFIIRKIPIIRGILGGTLISIPVKVKGDIENSKISYFSPSVVSKKLLNMTKRALKIPVNIIRPLIPGNGENDSNSVK</sequence>
<dbReference type="GO" id="GO:0090313">
    <property type="term" value="P:regulation of protein targeting to membrane"/>
    <property type="evidence" value="ECO:0007669"/>
    <property type="project" value="TreeGrafter"/>
</dbReference>
<protein>
    <submittedName>
        <fullName evidence="2">Putative assembly protein</fullName>
    </submittedName>
</protein>
<evidence type="ECO:0000259" key="1">
    <source>
        <dbReference type="Pfam" id="PF13116"/>
    </source>
</evidence>
<dbReference type="Proteomes" id="UP000030652">
    <property type="component" value="Unassembled WGS sequence"/>
</dbReference>
<dbReference type="EMBL" id="JRYO01000264">
    <property type="protein sequence ID" value="KHE90449.1"/>
    <property type="molecule type" value="Genomic_DNA"/>
</dbReference>
<evidence type="ECO:0000313" key="2">
    <source>
        <dbReference type="EMBL" id="KHE90449.1"/>
    </source>
</evidence>
<name>A0A0B0ECQ2_9BACT</name>
<comment type="caution">
    <text evidence="2">The sequence shown here is derived from an EMBL/GenBank/DDBJ whole genome shotgun (WGS) entry which is preliminary data.</text>
</comment>
<dbReference type="InterPro" id="IPR052894">
    <property type="entry name" value="AsmA-related"/>
</dbReference>
<dbReference type="InterPro" id="IPR025263">
    <property type="entry name" value="YhdP_central"/>
</dbReference>
<gene>
    <name evidence="2" type="ORF">SCABRO_03834</name>
</gene>
<reference evidence="2 3" key="1">
    <citation type="submission" date="2014-10" db="EMBL/GenBank/DDBJ databases">
        <title>Draft genome of anammox bacterium scalindua brodae, obtained using differential coverage binning of sequence data from two enrichment reactors.</title>
        <authorList>
            <person name="Speth D.R."/>
            <person name="Russ L."/>
            <person name="Kartal B."/>
            <person name="Op den Camp H.J."/>
            <person name="Dutilh B.E."/>
            <person name="Jetten M.S."/>
        </authorList>
    </citation>
    <scope>NUCLEOTIDE SEQUENCE [LARGE SCALE GENOMIC DNA]</scope>
    <source>
        <strain evidence="2">RU1</strain>
    </source>
</reference>